<evidence type="ECO:0000313" key="2">
    <source>
        <dbReference type="Proteomes" id="UP001500571"/>
    </source>
</evidence>
<dbReference type="Gene3D" id="2.30.110.10">
    <property type="entry name" value="Electron Transport, Fmn-binding Protein, Chain A"/>
    <property type="match status" value="1"/>
</dbReference>
<proteinExistence type="predicted"/>
<name>A0ABN2QQB8_9ACTN</name>
<dbReference type="InterPro" id="IPR012349">
    <property type="entry name" value="Split_barrel_FMN-bd"/>
</dbReference>
<evidence type="ECO:0008006" key="3">
    <source>
        <dbReference type="Google" id="ProtNLM"/>
    </source>
</evidence>
<dbReference type="RefSeq" id="WP_344043667.1">
    <property type="nucleotide sequence ID" value="NZ_BAAAPB010000001.1"/>
</dbReference>
<accession>A0ABN2QQB8</accession>
<dbReference type="EMBL" id="BAAAPB010000001">
    <property type="protein sequence ID" value="GAA1955423.1"/>
    <property type="molecule type" value="Genomic_DNA"/>
</dbReference>
<organism evidence="1 2">
    <name type="scientific">Nocardioides panacihumi</name>
    <dbReference type="NCBI Taxonomy" id="400774"/>
    <lineage>
        <taxon>Bacteria</taxon>
        <taxon>Bacillati</taxon>
        <taxon>Actinomycetota</taxon>
        <taxon>Actinomycetes</taxon>
        <taxon>Propionibacteriales</taxon>
        <taxon>Nocardioidaceae</taxon>
        <taxon>Nocardioides</taxon>
    </lineage>
</organism>
<reference evidence="1 2" key="1">
    <citation type="journal article" date="2019" name="Int. J. Syst. Evol. Microbiol.">
        <title>The Global Catalogue of Microorganisms (GCM) 10K type strain sequencing project: providing services to taxonomists for standard genome sequencing and annotation.</title>
        <authorList>
            <consortium name="The Broad Institute Genomics Platform"/>
            <consortium name="The Broad Institute Genome Sequencing Center for Infectious Disease"/>
            <person name="Wu L."/>
            <person name="Ma J."/>
        </authorList>
    </citation>
    <scope>NUCLEOTIDE SEQUENCE [LARGE SCALE GENOMIC DNA]</scope>
    <source>
        <strain evidence="1 2">JCM 15309</strain>
    </source>
</reference>
<protein>
    <recommendedName>
        <fullName evidence="3">Pyridoxamine 5'-phosphate oxidase family protein</fullName>
    </recommendedName>
</protein>
<dbReference type="SUPFAM" id="SSF50475">
    <property type="entry name" value="FMN-binding split barrel"/>
    <property type="match status" value="1"/>
</dbReference>
<evidence type="ECO:0000313" key="1">
    <source>
        <dbReference type="EMBL" id="GAA1955423.1"/>
    </source>
</evidence>
<sequence>MAELEWRTVADRFEKARNWWVHTTGPAGPHAVPVWGVVLAETLTFYGDPETVRSRNLASDPRLVVTLEDGERPLIVHGIAHRTGRASERPDMVKAYQEKYRWKHDADYLLDTDYAAQAQTYEVEPGKALAWEVTALDRWEISRWRAKAQR</sequence>
<gene>
    <name evidence="1" type="ORF">GCM10009798_13320</name>
</gene>
<comment type="caution">
    <text evidence="1">The sequence shown here is derived from an EMBL/GenBank/DDBJ whole genome shotgun (WGS) entry which is preliminary data.</text>
</comment>
<keyword evidence="2" id="KW-1185">Reference proteome</keyword>
<dbReference type="Proteomes" id="UP001500571">
    <property type="component" value="Unassembled WGS sequence"/>
</dbReference>